<evidence type="ECO:0000259" key="6">
    <source>
        <dbReference type="Pfam" id="PF00724"/>
    </source>
</evidence>
<keyword evidence="2" id="KW-0285">Flavoprotein</keyword>
<reference evidence="8" key="1">
    <citation type="submission" date="2016-05" db="EMBL/GenBank/DDBJ databases">
        <title>Comparative genomics of biotechnologically important yeasts.</title>
        <authorList>
            <consortium name="DOE Joint Genome Institute"/>
            <person name="Riley R."/>
            <person name="Haridas S."/>
            <person name="Wolfe K.H."/>
            <person name="Lopes M.R."/>
            <person name="Hittinger C.T."/>
            <person name="Goker M."/>
            <person name="Salamov A."/>
            <person name="Wisecaver J."/>
            <person name="Long T.M."/>
            <person name="Aerts A.L."/>
            <person name="Barry K."/>
            <person name="Choi C."/>
            <person name="Clum A."/>
            <person name="Coughlan A.Y."/>
            <person name="Deshpande S."/>
            <person name="Douglass A.P."/>
            <person name="Hanson S.J."/>
            <person name="Klenk H.-P."/>
            <person name="Labutti K."/>
            <person name="Lapidus A."/>
            <person name="Lindquist E."/>
            <person name="Lipzen A."/>
            <person name="Meier-Kolthoff J.P."/>
            <person name="Ohm R.A."/>
            <person name="Otillar R.P."/>
            <person name="Pangilinan J."/>
            <person name="Peng Y."/>
            <person name="Rokas A."/>
            <person name="Rosa C.A."/>
            <person name="Scheuner C."/>
            <person name="Sibirny A.A."/>
            <person name="Slot J.C."/>
            <person name="Stielow J.B."/>
            <person name="Sun H."/>
            <person name="Kurtzman C.P."/>
            <person name="Blackwell M."/>
            <person name="Grigoriev I.V."/>
            <person name="Jeffries T.W."/>
        </authorList>
    </citation>
    <scope>NUCLEOTIDE SEQUENCE [LARGE SCALE GENOMIC DNA]</scope>
    <source>
        <strain evidence="8">DSM 1968</strain>
    </source>
</reference>
<dbReference type="InterPro" id="IPR013785">
    <property type="entry name" value="Aldolase_TIM"/>
</dbReference>
<dbReference type="InterPro" id="IPR001155">
    <property type="entry name" value="OxRdtase_FMN_N"/>
</dbReference>
<dbReference type="AlphaFoldDB" id="A0A1D2VMV7"/>
<keyword evidence="3" id="KW-0288">FMN</keyword>
<evidence type="ECO:0000256" key="5">
    <source>
        <dbReference type="ARBA" id="ARBA00023002"/>
    </source>
</evidence>
<name>A0A1D2VMV7_9ASCO</name>
<dbReference type="RefSeq" id="XP_020049247.1">
    <property type="nucleotide sequence ID" value="XM_020190272.1"/>
</dbReference>
<dbReference type="Pfam" id="PF00724">
    <property type="entry name" value="Oxidored_FMN"/>
    <property type="match status" value="1"/>
</dbReference>
<gene>
    <name evidence="7" type="ORF">ASCRUDRAFT_31451</name>
</gene>
<protein>
    <submittedName>
        <fullName evidence="7">FMN-linked oxidoreductase</fullName>
    </submittedName>
</protein>
<evidence type="ECO:0000256" key="3">
    <source>
        <dbReference type="ARBA" id="ARBA00022643"/>
    </source>
</evidence>
<dbReference type="Gene3D" id="3.20.20.70">
    <property type="entry name" value="Aldolase class I"/>
    <property type="match status" value="1"/>
</dbReference>
<dbReference type="SUPFAM" id="SSF51395">
    <property type="entry name" value="FMN-linked oxidoreductases"/>
    <property type="match status" value="1"/>
</dbReference>
<dbReference type="STRING" id="1344418.A0A1D2VMV7"/>
<dbReference type="InterPro" id="IPR044152">
    <property type="entry name" value="YqjM-like"/>
</dbReference>
<evidence type="ECO:0000256" key="1">
    <source>
        <dbReference type="ARBA" id="ARBA00001917"/>
    </source>
</evidence>
<dbReference type="PANTHER" id="PTHR43303">
    <property type="entry name" value="NADPH DEHYDROGENASE C23G7.10C-RELATED"/>
    <property type="match status" value="1"/>
</dbReference>
<dbReference type="CDD" id="cd02932">
    <property type="entry name" value="OYE_YqiM_FMN"/>
    <property type="match status" value="1"/>
</dbReference>
<keyword evidence="5" id="KW-0560">Oxidoreductase</keyword>
<dbReference type="OrthoDB" id="72788at2759"/>
<dbReference type="InParanoid" id="A0A1D2VMV7"/>
<evidence type="ECO:0000256" key="4">
    <source>
        <dbReference type="ARBA" id="ARBA00022857"/>
    </source>
</evidence>
<dbReference type="GO" id="GO:0010181">
    <property type="term" value="F:FMN binding"/>
    <property type="evidence" value="ECO:0007669"/>
    <property type="project" value="InterPro"/>
</dbReference>
<feature type="domain" description="NADH:flavin oxidoreductase/NADH oxidase N-terminal" evidence="6">
    <location>
        <begin position="38"/>
        <end position="379"/>
    </location>
</feature>
<comment type="cofactor">
    <cofactor evidence="1">
        <name>FMN</name>
        <dbReference type="ChEBI" id="CHEBI:58210"/>
    </cofactor>
</comment>
<evidence type="ECO:0000313" key="8">
    <source>
        <dbReference type="Proteomes" id="UP000095038"/>
    </source>
</evidence>
<dbReference type="GeneID" id="30963908"/>
<dbReference type="EMBL" id="KV454476">
    <property type="protein sequence ID" value="ODV62940.1"/>
    <property type="molecule type" value="Genomic_DNA"/>
</dbReference>
<dbReference type="PANTHER" id="PTHR43303:SF4">
    <property type="entry name" value="NADPH DEHYDROGENASE C23G7.10C-RELATED"/>
    <property type="match status" value="1"/>
</dbReference>
<dbReference type="GO" id="GO:0003959">
    <property type="term" value="F:NADPH dehydrogenase activity"/>
    <property type="evidence" value="ECO:0007669"/>
    <property type="project" value="InterPro"/>
</dbReference>
<accession>A0A1D2VMV7</accession>
<organism evidence="7 8">
    <name type="scientific">Ascoidea rubescens DSM 1968</name>
    <dbReference type="NCBI Taxonomy" id="1344418"/>
    <lineage>
        <taxon>Eukaryota</taxon>
        <taxon>Fungi</taxon>
        <taxon>Dikarya</taxon>
        <taxon>Ascomycota</taxon>
        <taxon>Saccharomycotina</taxon>
        <taxon>Saccharomycetes</taxon>
        <taxon>Ascoideaceae</taxon>
        <taxon>Ascoidea</taxon>
    </lineage>
</organism>
<evidence type="ECO:0000313" key="7">
    <source>
        <dbReference type="EMBL" id="ODV62940.1"/>
    </source>
</evidence>
<keyword evidence="8" id="KW-1185">Reference proteome</keyword>
<evidence type="ECO:0000256" key="2">
    <source>
        <dbReference type="ARBA" id="ARBA00022630"/>
    </source>
</evidence>
<dbReference type="Proteomes" id="UP000095038">
    <property type="component" value="Unassembled WGS sequence"/>
</dbReference>
<keyword evidence="4" id="KW-0521">NADP</keyword>
<proteinExistence type="predicted"/>
<sequence>MASFVEYDNKGAPNVPFYSLKQPVPAGTPVETDKPLPKLFTPLKIKKLLLKNRVGLSPMVQYGADSNGIAGPYYLIHYGAVALRGAGLLMTGAAGVSPEGRISPNDLGIWNDEQALALKSIVDFIHTQDQYIGIQLAHAGRKGSAVPLYVSLTKLALDENGGFVDKLVAPSALPFNDQSPTPNELSVEQIKDLVKDFGKAAKRSTEISGFDFVEIHAAHGYLIHNFLSKISNQRIDSYGGSFENRIRFLLEIIEEVKKNIDFENIPIFVRISSTDNTPHNPDGWKIEDSIKLSNYFIDAGVDLIDVSSGGNTSNQVKRGSNQGFHAPNSKAIKDSVGDKILVSCVGGIKEGAFANKILEDNVCDITFVGRAFLKNPGLVWQWGDELGVRLHHTKQLEWPFYPPHRQSLSQLI</sequence>
<dbReference type="GO" id="GO:0050661">
    <property type="term" value="F:NADP binding"/>
    <property type="evidence" value="ECO:0007669"/>
    <property type="project" value="InterPro"/>
</dbReference>